<gene>
    <name evidence="2" type="ORF">DZF91_07690</name>
</gene>
<comment type="caution">
    <text evidence="2">The sequence shown here is derived from an EMBL/GenBank/DDBJ whole genome shotgun (WGS) entry which is preliminary data.</text>
</comment>
<dbReference type="EMBL" id="QURH01000146">
    <property type="protein sequence ID" value="RFU42222.1"/>
    <property type="molecule type" value="Genomic_DNA"/>
</dbReference>
<protein>
    <submittedName>
        <fullName evidence="2">Uncharacterized protein</fullName>
    </submittedName>
</protein>
<sequence>MPKGSVPSIVPGPVPPRSPPPPPPPVPPPPPPPPLPGELLLQPKPPPLPVLQGSACAWAGTRRAAVSAAAHKPAVRRAGLALPGMGVPSLPNARRGRRGAACGVSIVCPGRCRRPSRHRRRT</sequence>
<evidence type="ECO:0000256" key="1">
    <source>
        <dbReference type="SAM" id="MobiDB-lite"/>
    </source>
</evidence>
<organism evidence="2 3">
    <name type="scientific">Actinomadura logoneensis</name>
    <dbReference type="NCBI Taxonomy" id="2293572"/>
    <lineage>
        <taxon>Bacteria</taxon>
        <taxon>Bacillati</taxon>
        <taxon>Actinomycetota</taxon>
        <taxon>Actinomycetes</taxon>
        <taxon>Streptosporangiales</taxon>
        <taxon>Thermomonosporaceae</taxon>
        <taxon>Actinomadura</taxon>
    </lineage>
</organism>
<feature type="compositionally biased region" description="Pro residues" evidence="1">
    <location>
        <begin position="10"/>
        <end position="36"/>
    </location>
</feature>
<evidence type="ECO:0000313" key="3">
    <source>
        <dbReference type="Proteomes" id="UP000261811"/>
    </source>
</evidence>
<accession>A0A372JQC0</accession>
<keyword evidence="3" id="KW-1185">Reference proteome</keyword>
<name>A0A372JQC0_9ACTN</name>
<reference evidence="2 3" key="1">
    <citation type="submission" date="2018-08" db="EMBL/GenBank/DDBJ databases">
        <title>Actinomadura jelena sp. nov., a novel Actinomycete isolated from soil in Chad.</title>
        <authorList>
            <person name="Shi L."/>
        </authorList>
    </citation>
    <scope>NUCLEOTIDE SEQUENCE [LARGE SCALE GENOMIC DNA]</scope>
    <source>
        <strain evidence="2 3">NEAU-G17</strain>
    </source>
</reference>
<proteinExistence type="predicted"/>
<feature type="region of interest" description="Disordered" evidence="1">
    <location>
        <begin position="1"/>
        <end position="47"/>
    </location>
</feature>
<evidence type="ECO:0000313" key="2">
    <source>
        <dbReference type="EMBL" id="RFU42222.1"/>
    </source>
</evidence>
<dbReference type="AlphaFoldDB" id="A0A372JQC0"/>
<dbReference type="Proteomes" id="UP000261811">
    <property type="component" value="Unassembled WGS sequence"/>
</dbReference>